<dbReference type="InterPro" id="IPR047859">
    <property type="entry name" value="Ribosomal_bL17_CS"/>
</dbReference>
<evidence type="ECO:0008006" key="5">
    <source>
        <dbReference type="Google" id="ProtNLM"/>
    </source>
</evidence>
<sequence>MRHKRKQKKLGRDKAHRKALLANLVRSLLFHEEIITTEAKAKEAARFCERVITLAKEDSVHHRRSVLKFIRDKKVIKKLFDIIGPRYRDRKGGCIRVIKLRYRQGDDALMCKVQLV</sequence>
<dbReference type="PROSITE" id="PS01167">
    <property type="entry name" value="RIBOSOMAL_L17"/>
    <property type="match status" value="1"/>
</dbReference>
<protein>
    <recommendedName>
        <fullName evidence="5">50S ribosomal protein L17</fullName>
    </recommendedName>
</protein>
<name>X1KYB1_9ZZZZ</name>
<dbReference type="GO" id="GO:0003735">
    <property type="term" value="F:structural constituent of ribosome"/>
    <property type="evidence" value="ECO:0007669"/>
    <property type="project" value="InterPro"/>
</dbReference>
<dbReference type="InterPro" id="IPR000456">
    <property type="entry name" value="Ribosomal_bL17"/>
</dbReference>
<dbReference type="PANTHER" id="PTHR14413:SF16">
    <property type="entry name" value="LARGE RIBOSOMAL SUBUNIT PROTEIN BL17M"/>
    <property type="match status" value="1"/>
</dbReference>
<evidence type="ECO:0000256" key="1">
    <source>
        <dbReference type="ARBA" id="ARBA00008777"/>
    </source>
</evidence>
<dbReference type="AlphaFoldDB" id="X1KYB1"/>
<dbReference type="HAMAP" id="MF_01368">
    <property type="entry name" value="Ribosomal_bL17"/>
    <property type="match status" value="1"/>
</dbReference>
<dbReference type="Pfam" id="PF01196">
    <property type="entry name" value="Ribosomal_L17"/>
    <property type="match status" value="1"/>
</dbReference>
<keyword evidence="2" id="KW-0689">Ribosomal protein</keyword>
<dbReference type="NCBIfam" id="TIGR00059">
    <property type="entry name" value="L17"/>
    <property type="match status" value="1"/>
</dbReference>
<accession>X1KYB1</accession>
<dbReference type="PANTHER" id="PTHR14413">
    <property type="entry name" value="RIBOSOMAL PROTEIN L17"/>
    <property type="match status" value="1"/>
</dbReference>
<dbReference type="SUPFAM" id="SSF64263">
    <property type="entry name" value="Prokaryotic ribosomal protein L17"/>
    <property type="match status" value="1"/>
</dbReference>
<dbReference type="GO" id="GO:0022625">
    <property type="term" value="C:cytosolic large ribosomal subunit"/>
    <property type="evidence" value="ECO:0007669"/>
    <property type="project" value="TreeGrafter"/>
</dbReference>
<proteinExistence type="inferred from homology"/>
<dbReference type="EMBL" id="BARV01002704">
    <property type="protein sequence ID" value="GAH95164.1"/>
    <property type="molecule type" value="Genomic_DNA"/>
</dbReference>
<dbReference type="Gene3D" id="3.90.1030.10">
    <property type="entry name" value="Ribosomal protein L17"/>
    <property type="match status" value="1"/>
</dbReference>
<reference evidence="4" key="1">
    <citation type="journal article" date="2014" name="Front. Microbiol.">
        <title>High frequency of phylogenetically diverse reductive dehalogenase-homologous genes in deep subseafloor sedimentary metagenomes.</title>
        <authorList>
            <person name="Kawai M."/>
            <person name="Futagami T."/>
            <person name="Toyoda A."/>
            <person name="Takaki Y."/>
            <person name="Nishi S."/>
            <person name="Hori S."/>
            <person name="Arai W."/>
            <person name="Tsubouchi T."/>
            <person name="Morono Y."/>
            <person name="Uchiyama I."/>
            <person name="Ito T."/>
            <person name="Fujiyama A."/>
            <person name="Inagaki F."/>
            <person name="Takami H."/>
        </authorList>
    </citation>
    <scope>NUCLEOTIDE SEQUENCE</scope>
    <source>
        <strain evidence="4">Expedition CK06-06</strain>
    </source>
</reference>
<organism evidence="4">
    <name type="scientific">marine sediment metagenome</name>
    <dbReference type="NCBI Taxonomy" id="412755"/>
    <lineage>
        <taxon>unclassified sequences</taxon>
        <taxon>metagenomes</taxon>
        <taxon>ecological metagenomes</taxon>
    </lineage>
</organism>
<keyword evidence="3" id="KW-0687">Ribonucleoprotein</keyword>
<dbReference type="GO" id="GO:0006412">
    <property type="term" value="P:translation"/>
    <property type="evidence" value="ECO:0007669"/>
    <property type="project" value="InterPro"/>
</dbReference>
<evidence type="ECO:0000256" key="3">
    <source>
        <dbReference type="ARBA" id="ARBA00023274"/>
    </source>
</evidence>
<comment type="similarity">
    <text evidence="1">Belongs to the bacterial ribosomal protein bL17 family.</text>
</comment>
<evidence type="ECO:0000313" key="4">
    <source>
        <dbReference type="EMBL" id="GAH95164.1"/>
    </source>
</evidence>
<gene>
    <name evidence="4" type="ORF">S06H3_06835</name>
</gene>
<dbReference type="InterPro" id="IPR036373">
    <property type="entry name" value="Ribosomal_bL17_sf"/>
</dbReference>
<comment type="caution">
    <text evidence="4">The sequence shown here is derived from an EMBL/GenBank/DDBJ whole genome shotgun (WGS) entry which is preliminary data.</text>
</comment>
<evidence type="ECO:0000256" key="2">
    <source>
        <dbReference type="ARBA" id="ARBA00022980"/>
    </source>
</evidence>